<keyword evidence="7 8" id="KW-0472">Membrane</keyword>
<keyword evidence="10" id="KW-1185">Reference proteome</keyword>
<dbReference type="PANTHER" id="PTHR36838:SF1">
    <property type="entry name" value="SLR1864 PROTEIN"/>
    <property type="match status" value="1"/>
</dbReference>
<sequence length="302" mass="33841">MENNIINQVLILFIIMLVGVVCRKKEILNNSINKKLSEFLVKVTLPCLIVSSFNYKFTNDMIDKCKMILFYSIMIHIIIIPLSNLIFRRFNDKSNKVLRFASVFSNSAFMGYPVLQALYGNLGVFYGSIFGIPYNIIMLSVGIEIYTGKRSKESFKNILKQPGIIATLVGILIITFSIRIPMPLSKALNSIGSMTTPLSMIVLGVMLSDINVKSMFSTLEPYYASLVRLMIMPFVTYLLLYLLKADQFLLEICVILEAMPTAVLCSVLAEEYDADSVLAAKCVFMTTLLSIITIPIIVSVIT</sequence>
<evidence type="ECO:0000256" key="4">
    <source>
        <dbReference type="ARBA" id="ARBA00022475"/>
    </source>
</evidence>
<feature type="transmembrane region" description="Helical" evidence="8">
    <location>
        <begin position="278"/>
        <end position="301"/>
    </location>
</feature>
<dbReference type="AlphaFoldDB" id="A0A6M0R6U0"/>
<evidence type="ECO:0000313" key="9">
    <source>
        <dbReference type="EMBL" id="NEZ45962.1"/>
    </source>
</evidence>
<keyword evidence="3" id="KW-0813">Transport</keyword>
<feature type="transmembrane region" description="Helical" evidence="8">
    <location>
        <begin position="125"/>
        <end position="146"/>
    </location>
</feature>
<keyword evidence="6 8" id="KW-1133">Transmembrane helix</keyword>
<feature type="transmembrane region" description="Helical" evidence="8">
    <location>
        <begin position="67"/>
        <end position="87"/>
    </location>
</feature>
<reference evidence="9 10" key="1">
    <citation type="submission" date="2019-04" db="EMBL/GenBank/DDBJ databases">
        <title>Genome sequencing of Clostridium botulinum Groups I-IV and Clostridium butyricum.</title>
        <authorList>
            <person name="Brunt J."/>
            <person name="Van Vliet A.H.M."/>
            <person name="Stringer S.C."/>
            <person name="Carter A.T."/>
            <person name="Peck M.W."/>
        </authorList>
    </citation>
    <scope>NUCLEOTIDE SEQUENCE [LARGE SCALE GENOMIC DNA]</scope>
    <source>
        <strain evidence="9 10">IFR 18/094</strain>
    </source>
</reference>
<evidence type="ECO:0000256" key="7">
    <source>
        <dbReference type="ARBA" id="ARBA00023136"/>
    </source>
</evidence>
<evidence type="ECO:0000256" key="2">
    <source>
        <dbReference type="ARBA" id="ARBA00010145"/>
    </source>
</evidence>
<dbReference type="OrthoDB" id="9798064at2"/>
<feature type="transmembrane region" description="Helical" evidence="8">
    <location>
        <begin position="99"/>
        <end position="119"/>
    </location>
</feature>
<proteinExistence type="inferred from homology"/>
<feature type="transmembrane region" description="Helical" evidence="8">
    <location>
        <begin position="36"/>
        <end position="55"/>
    </location>
</feature>
<evidence type="ECO:0000256" key="6">
    <source>
        <dbReference type="ARBA" id="ARBA00022989"/>
    </source>
</evidence>
<feature type="transmembrane region" description="Helical" evidence="8">
    <location>
        <begin position="248"/>
        <end position="269"/>
    </location>
</feature>
<evidence type="ECO:0000256" key="3">
    <source>
        <dbReference type="ARBA" id="ARBA00022448"/>
    </source>
</evidence>
<feature type="transmembrane region" description="Helical" evidence="8">
    <location>
        <begin position="222"/>
        <end position="242"/>
    </location>
</feature>
<keyword evidence="5 8" id="KW-0812">Transmembrane</keyword>
<dbReference type="GO" id="GO:0005886">
    <property type="term" value="C:plasma membrane"/>
    <property type="evidence" value="ECO:0007669"/>
    <property type="project" value="UniProtKB-SubCell"/>
</dbReference>
<dbReference type="PANTHER" id="PTHR36838">
    <property type="entry name" value="AUXIN EFFLUX CARRIER FAMILY PROTEIN"/>
    <property type="match status" value="1"/>
</dbReference>
<gene>
    <name evidence="9" type="ORF">FDF74_01900</name>
</gene>
<dbReference type="InterPro" id="IPR038770">
    <property type="entry name" value="Na+/solute_symporter_sf"/>
</dbReference>
<dbReference type="Gene3D" id="1.20.1530.20">
    <property type="match status" value="1"/>
</dbReference>
<evidence type="ECO:0000256" key="5">
    <source>
        <dbReference type="ARBA" id="ARBA00022692"/>
    </source>
</evidence>
<dbReference type="InterPro" id="IPR004776">
    <property type="entry name" value="Mem_transp_PIN-like"/>
</dbReference>
<dbReference type="GO" id="GO:0055085">
    <property type="term" value="P:transmembrane transport"/>
    <property type="evidence" value="ECO:0007669"/>
    <property type="project" value="InterPro"/>
</dbReference>
<comment type="subcellular location">
    <subcellularLocation>
        <location evidence="1">Cell membrane</location>
        <topology evidence="1">Multi-pass membrane protein</topology>
    </subcellularLocation>
</comment>
<evidence type="ECO:0000256" key="8">
    <source>
        <dbReference type="SAM" id="Phobius"/>
    </source>
</evidence>
<dbReference type="Pfam" id="PF03547">
    <property type="entry name" value="Mem_trans"/>
    <property type="match status" value="2"/>
</dbReference>
<accession>A0A6M0R6U0</accession>
<organism evidence="9 10">
    <name type="scientific">Clostridium niameyense</name>
    <dbReference type="NCBI Taxonomy" id="1622073"/>
    <lineage>
        <taxon>Bacteria</taxon>
        <taxon>Bacillati</taxon>
        <taxon>Bacillota</taxon>
        <taxon>Clostridia</taxon>
        <taxon>Eubacteriales</taxon>
        <taxon>Clostridiaceae</taxon>
        <taxon>Clostridium</taxon>
    </lineage>
</organism>
<feature type="transmembrane region" description="Helical" evidence="8">
    <location>
        <begin position="6"/>
        <end position="24"/>
    </location>
</feature>
<comment type="similarity">
    <text evidence="2">Belongs to the auxin efflux carrier (TC 2.A.69) family.</text>
</comment>
<protein>
    <submittedName>
        <fullName evidence="9">AEC family transporter</fullName>
    </submittedName>
</protein>
<feature type="transmembrane region" description="Helical" evidence="8">
    <location>
        <begin position="158"/>
        <end position="178"/>
    </location>
</feature>
<dbReference type="RefSeq" id="WP_050607077.1">
    <property type="nucleotide sequence ID" value="NZ_CABKUB010000006.1"/>
</dbReference>
<evidence type="ECO:0000313" key="10">
    <source>
        <dbReference type="Proteomes" id="UP000473885"/>
    </source>
</evidence>
<dbReference type="EMBL" id="SXDP01000001">
    <property type="protein sequence ID" value="NEZ45962.1"/>
    <property type="molecule type" value="Genomic_DNA"/>
</dbReference>
<feature type="transmembrane region" description="Helical" evidence="8">
    <location>
        <begin position="190"/>
        <end position="210"/>
    </location>
</feature>
<dbReference type="Proteomes" id="UP000473885">
    <property type="component" value="Unassembled WGS sequence"/>
</dbReference>
<evidence type="ECO:0000256" key="1">
    <source>
        <dbReference type="ARBA" id="ARBA00004651"/>
    </source>
</evidence>
<comment type="caution">
    <text evidence="9">The sequence shown here is derived from an EMBL/GenBank/DDBJ whole genome shotgun (WGS) entry which is preliminary data.</text>
</comment>
<keyword evidence="4" id="KW-1003">Cell membrane</keyword>
<name>A0A6M0R6U0_9CLOT</name>